<dbReference type="VEuPathDB" id="FungiDB:BTJ68_10828"/>
<evidence type="ECO:0000256" key="2">
    <source>
        <dbReference type="SAM" id="Phobius"/>
    </source>
</evidence>
<feature type="region of interest" description="Disordered" evidence="1">
    <location>
        <begin position="114"/>
        <end position="162"/>
    </location>
</feature>
<keyword evidence="2" id="KW-0812">Transmembrane</keyword>
<sequence length="1166" mass="127088">MTCQIQLPVMDVSAFEADPIETITFAELLSSIPLPIRRPITATLSVGIHIAKVFLLFAALAGCAAAYCLALAWIYTLRVQSRLLVLNAALLKTAFHQDGPVQDVRIRPPAAQTVRHDVRPNRNGRQDQTQLDLSEATAVPSTRGTGSTQERIPGEADSAKTGDLTHNMVGLSLDKDSLSLRRQSEHETAVNTATVDESVSWDLHRAPFPLPHELRSQASLPDGRLTQSTGVDDAAHAQTIRLEGINAAPPSAVFEADPHLKAVDLRNVDAGPPLQGSAEALSVRSSLMQYHFAQLTMTQLARAFLNDATKAGNKNRGIGHVKSQSVTSHVPNASAARNDRKTARPFASARNNPSRANGPLGLPYVYILSVPLCFDIRNLTMHRQARVSPIRPSSANLLLPGQLPPHILAAKEARERRSLVHQAEDADKLTAKTVLPPPPALASQNRYAALSQDTLTPESTATSVSSFTPTKQSSVENEQKSSDYSGLHLDSHEKLSLEPPSKTSAARDSRKDSHTFSIETLKSFDTPLATCALEEKTCALCQRSLLQPSSAQKDVCSNCCSVIDNIDDARAVIEDHSLGAPQKSFKGEGTNFRPKSCIVTMLTDRVGVSEHDELPIAPSNETASTLTQEMLPHSPSAKIKSSLVPTAQPFFSSRNAQSNVTLIDSTSEANEKMQQTRWQNTVNTSTGSTFYGHSALLNDLHGWNHVVDAHDGDLNPPQPGQAYHHSFLHPGESDLSDYHAALDARASPSVEHHSLGADLQTPFGALLTSLSSSKAIPILTPASSENDPRLELRSILDDSANAANASSEKDPAFDGCAYPFQGTTNGQESPATKLSTTCIALSSESRGNHSESGTWSAHNRGIEIEPAVDRLTMQDHAAIGFQQENDESLISFQSSEEIARPKNTYSGLHCVDRKSTGSAETVASGRPQLDTFDDAPEPEPELSGDQCETIAASHEPSKTKSSNKIAQKERRQVRKVLRDELLMAWCTRESARKRVAGSFSLERMKSLQDATRVYHAKREGLQKASPEGELNKDDALMFPKMPVNDVSAPQRWPPGADEVFRAQQDQARQSERKDEIPDPAAAPLNEDLSVLKQQALKALQNFRNAEASVKYPEPQGRAKMKQLKEDARAKLKRARQWYVRKRKEVEDRNPNDPSLVDELPCVAEHV</sequence>
<feature type="transmembrane region" description="Helical" evidence="2">
    <location>
        <begin position="53"/>
        <end position="75"/>
    </location>
</feature>
<dbReference type="Proteomes" id="UP000269276">
    <property type="component" value="Unassembled WGS sequence"/>
</dbReference>
<feature type="region of interest" description="Disordered" evidence="1">
    <location>
        <begin position="315"/>
        <end position="354"/>
    </location>
</feature>
<organism evidence="3 4">
    <name type="scientific">Hortaea werneckii</name>
    <name type="common">Black yeast</name>
    <name type="synonym">Cladosporium werneckii</name>
    <dbReference type="NCBI Taxonomy" id="91943"/>
    <lineage>
        <taxon>Eukaryota</taxon>
        <taxon>Fungi</taxon>
        <taxon>Dikarya</taxon>
        <taxon>Ascomycota</taxon>
        <taxon>Pezizomycotina</taxon>
        <taxon>Dothideomycetes</taxon>
        <taxon>Dothideomycetidae</taxon>
        <taxon>Mycosphaerellales</taxon>
        <taxon>Teratosphaeriaceae</taxon>
        <taxon>Hortaea</taxon>
    </lineage>
</organism>
<feature type="compositionally biased region" description="Polar residues" evidence="1">
    <location>
        <begin position="139"/>
        <end position="150"/>
    </location>
</feature>
<dbReference type="AlphaFoldDB" id="A0A3M7EDV2"/>
<accession>A0A3M7EDV2</accession>
<evidence type="ECO:0000256" key="1">
    <source>
        <dbReference type="SAM" id="MobiDB-lite"/>
    </source>
</evidence>
<name>A0A3M7EDV2_HORWE</name>
<feature type="region of interest" description="Disordered" evidence="1">
    <location>
        <begin position="1144"/>
        <end position="1166"/>
    </location>
</feature>
<proteinExistence type="predicted"/>
<keyword evidence="2" id="KW-1133">Transmembrane helix</keyword>
<feature type="region of interest" description="Disordered" evidence="1">
    <location>
        <begin position="453"/>
        <end position="512"/>
    </location>
</feature>
<feature type="compositionally biased region" description="Polar residues" evidence="1">
    <location>
        <begin position="322"/>
        <end position="331"/>
    </location>
</feature>
<dbReference type="EMBL" id="QWIP01000072">
    <property type="protein sequence ID" value="RMY74600.1"/>
    <property type="molecule type" value="Genomic_DNA"/>
</dbReference>
<gene>
    <name evidence="3" type="ORF">D0863_03141</name>
</gene>
<feature type="region of interest" description="Disordered" evidence="1">
    <location>
        <begin position="1062"/>
        <end position="1082"/>
    </location>
</feature>
<feature type="region of interest" description="Disordered" evidence="1">
    <location>
        <begin position="916"/>
        <end position="945"/>
    </location>
</feature>
<evidence type="ECO:0000313" key="3">
    <source>
        <dbReference type="EMBL" id="RMY74600.1"/>
    </source>
</evidence>
<evidence type="ECO:0000313" key="4">
    <source>
        <dbReference type="Proteomes" id="UP000269276"/>
    </source>
</evidence>
<comment type="caution">
    <text evidence="3">The sequence shown here is derived from an EMBL/GenBank/DDBJ whole genome shotgun (WGS) entry which is preliminary data.</text>
</comment>
<protein>
    <submittedName>
        <fullName evidence="3">Uncharacterized protein</fullName>
    </submittedName>
</protein>
<feature type="compositionally biased region" description="Polar residues" evidence="1">
    <location>
        <begin position="453"/>
        <end position="476"/>
    </location>
</feature>
<feature type="compositionally biased region" description="Acidic residues" evidence="1">
    <location>
        <begin position="931"/>
        <end position="942"/>
    </location>
</feature>
<reference evidence="3 4" key="1">
    <citation type="journal article" date="2018" name="BMC Genomics">
        <title>Genomic evidence for intraspecific hybridization in a clonal and extremely halotolerant yeast.</title>
        <authorList>
            <person name="Gostincar C."/>
            <person name="Stajich J.E."/>
            <person name="Zupancic J."/>
            <person name="Zalar P."/>
            <person name="Gunde-Cimerman N."/>
        </authorList>
    </citation>
    <scope>NUCLEOTIDE SEQUENCE [LARGE SCALE GENOMIC DNA]</scope>
    <source>
        <strain evidence="3 4">EXF-2682</strain>
    </source>
</reference>
<keyword evidence="2" id="KW-0472">Membrane</keyword>
<dbReference type="OrthoDB" id="3896830at2759"/>